<sequence length="167" mass="19305">MKTKQELNLDIDEFFASARPLSDKELDDMARETRAIMDKPSFKSGVLKDQFIHYILETMDDEGITKSELAKRCGKTRQYLSKLLKEDKRVNYTVDTMVEVMHHLGRKVDINYPRNEEVTMVIHCLKVEPVRGAWVKSERAVEPKKQKFRASNSTPSLKSFRNEPAAA</sequence>
<accession>A0A8J3DD26</accession>
<reference evidence="3" key="2">
    <citation type="submission" date="2020-09" db="EMBL/GenBank/DDBJ databases">
        <authorList>
            <person name="Sun Q."/>
            <person name="Kim S."/>
        </authorList>
    </citation>
    <scope>NUCLEOTIDE SEQUENCE</scope>
    <source>
        <strain evidence="3">KCTC 12870</strain>
    </source>
</reference>
<dbReference type="EMBL" id="BMXG01000027">
    <property type="protein sequence ID" value="GHC11972.1"/>
    <property type="molecule type" value="Genomic_DNA"/>
</dbReference>
<feature type="compositionally biased region" description="Polar residues" evidence="1">
    <location>
        <begin position="149"/>
        <end position="159"/>
    </location>
</feature>
<dbReference type="Pfam" id="PF13744">
    <property type="entry name" value="HTH_37"/>
    <property type="match status" value="1"/>
</dbReference>
<evidence type="ECO:0000256" key="1">
    <source>
        <dbReference type="SAM" id="MobiDB-lite"/>
    </source>
</evidence>
<proteinExistence type="predicted"/>
<gene>
    <name evidence="3" type="ORF">GCM10007047_31690</name>
</gene>
<dbReference type="InterPro" id="IPR010982">
    <property type="entry name" value="Lambda_DNA-bd_dom_sf"/>
</dbReference>
<dbReference type="AlphaFoldDB" id="A0A8J3DD26"/>
<dbReference type="GO" id="GO:0003677">
    <property type="term" value="F:DNA binding"/>
    <property type="evidence" value="ECO:0007669"/>
    <property type="project" value="InterPro"/>
</dbReference>
<dbReference type="SUPFAM" id="SSF47413">
    <property type="entry name" value="lambda repressor-like DNA-binding domains"/>
    <property type="match status" value="1"/>
</dbReference>
<organism evidence="3 4">
    <name type="scientific">Cerasicoccus arenae</name>
    <dbReference type="NCBI Taxonomy" id="424488"/>
    <lineage>
        <taxon>Bacteria</taxon>
        <taxon>Pseudomonadati</taxon>
        <taxon>Verrucomicrobiota</taxon>
        <taxon>Opitutia</taxon>
        <taxon>Puniceicoccales</taxon>
        <taxon>Cerasicoccaceae</taxon>
        <taxon>Cerasicoccus</taxon>
    </lineage>
</organism>
<dbReference type="InterPro" id="IPR039554">
    <property type="entry name" value="HigA2-like_HTH"/>
</dbReference>
<dbReference type="InterPro" id="IPR001387">
    <property type="entry name" value="Cro/C1-type_HTH"/>
</dbReference>
<feature type="domain" description="HTH cro/C1-type" evidence="2">
    <location>
        <begin position="63"/>
        <end position="111"/>
    </location>
</feature>
<protein>
    <recommendedName>
        <fullName evidence="2">HTH cro/C1-type domain-containing protein</fullName>
    </recommendedName>
</protein>
<feature type="region of interest" description="Disordered" evidence="1">
    <location>
        <begin position="144"/>
        <end position="167"/>
    </location>
</feature>
<dbReference type="PROSITE" id="PS50943">
    <property type="entry name" value="HTH_CROC1"/>
    <property type="match status" value="1"/>
</dbReference>
<name>A0A8J3DD26_9BACT</name>
<evidence type="ECO:0000259" key="2">
    <source>
        <dbReference type="PROSITE" id="PS50943"/>
    </source>
</evidence>
<evidence type="ECO:0000313" key="4">
    <source>
        <dbReference type="Proteomes" id="UP000642829"/>
    </source>
</evidence>
<comment type="caution">
    <text evidence="3">The sequence shown here is derived from an EMBL/GenBank/DDBJ whole genome shotgun (WGS) entry which is preliminary data.</text>
</comment>
<keyword evidence="4" id="KW-1185">Reference proteome</keyword>
<dbReference type="Proteomes" id="UP000642829">
    <property type="component" value="Unassembled WGS sequence"/>
</dbReference>
<evidence type="ECO:0000313" key="3">
    <source>
        <dbReference type="EMBL" id="GHC11972.1"/>
    </source>
</evidence>
<dbReference type="Gene3D" id="1.10.260.40">
    <property type="entry name" value="lambda repressor-like DNA-binding domains"/>
    <property type="match status" value="1"/>
</dbReference>
<reference evidence="3" key="1">
    <citation type="journal article" date="2014" name="Int. J. Syst. Evol. Microbiol.">
        <title>Complete genome sequence of Corynebacterium casei LMG S-19264T (=DSM 44701T), isolated from a smear-ripened cheese.</title>
        <authorList>
            <consortium name="US DOE Joint Genome Institute (JGI-PGF)"/>
            <person name="Walter F."/>
            <person name="Albersmeier A."/>
            <person name="Kalinowski J."/>
            <person name="Ruckert C."/>
        </authorList>
    </citation>
    <scope>NUCLEOTIDE SEQUENCE</scope>
    <source>
        <strain evidence="3">KCTC 12870</strain>
    </source>
</reference>
<dbReference type="RefSeq" id="WP_189517056.1">
    <property type="nucleotide sequence ID" value="NZ_BMXG01000027.1"/>
</dbReference>